<dbReference type="GO" id="GO:0005737">
    <property type="term" value="C:cytoplasm"/>
    <property type="evidence" value="ECO:0007669"/>
    <property type="project" value="UniProtKB-SubCell"/>
</dbReference>
<dbReference type="PIRSF" id="PIRSF002736">
    <property type="entry name" value="Citrt_lyas_gamma"/>
    <property type="match status" value="1"/>
</dbReference>
<name>A0A380MN47_9GAMM</name>
<comment type="subcellular location">
    <subcellularLocation>
        <location evidence="1">Cytoplasm</location>
    </subcellularLocation>
</comment>
<dbReference type="AlphaFoldDB" id="A0A380MN47"/>
<evidence type="ECO:0000256" key="2">
    <source>
        <dbReference type="ARBA" id="ARBA00022490"/>
    </source>
</evidence>
<organism evidence="5 6">
    <name type="scientific">Suttonella ornithocola</name>
    <dbReference type="NCBI Taxonomy" id="279832"/>
    <lineage>
        <taxon>Bacteria</taxon>
        <taxon>Pseudomonadati</taxon>
        <taxon>Pseudomonadota</taxon>
        <taxon>Gammaproteobacteria</taxon>
        <taxon>Cardiobacteriales</taxon>
        <taxon>Cardiobacteriaceae</taxon>
        <taxon>Suttonella</taxon>
    </lineage>
</organism>
<dbReference type="NCBIfam" id="TIGR01608">
    <property type="entry name" value="citD"/>
    <property type="match status" value="1"/>
</dbReference>
<accession>A0A380MN47</accession>
<protein>
    <submittedName>
        <fullName evidence="5">Citrate lyase gamma chain</fullName>
    </submittedName>
</protein>
<dbReference type="Pfam" id="PF06857">
    <property type="entry name" value="ACP"/>
    <property type="match status" value="1"/>
</dbReference>
<evidence type="ECO:0000256" key="4">
    <source>
        <dbReference type="PIRSR" id="PIRSR002736-50"/>
    </source>
</evidence>
<evidence type="ECO:0000256" key="1">
    <source>
        <dbReference type="ARBA" id="ARBA00004496"/>
    </source>
</evidence>
<keyword evidence="2" id="KW-0963">Cytoplasm</keyword>
<dbReference type="OrthoDB" id="9798736at2"/>
<sequence length="97" mass="10575">MDTITQESVAGTLESSDAMVYVFPNVGNGCEIVINSTVGQQFAPQIRQTAQKVLNQLGVDEVLLQIEDKGALDYVLQARIKAALLRAGIQAKWEELL</sequence>
<keyword evidence="6" id="KW-1185">Reference proteome</keyword>
<reference evidence="5 6" key="1">
    <citation type="submission" date="2018-06" db="EMBL/GenBank/DDBJ databases">
        <authorList>
            <consortium name="Pathogen Informatics"/>
            <person name="Doyle S."/>
        </authorList>
    </citation>
    <scope>NUCLEOTIDE SEQUENCE [LARGE SCALE GENOMIC DNA]</scope>
    <source>
        <strain evidence="5 6">NCTC13337</strain>
    </source>
</reference>
<keyword evidence="3 4" id="KW-0597">Phosphoprotein</keyword>
<evidence type="ECO:0000313" key="6">
    <source>
        <dbReference type="Proteomes" id="UP000254601"/>
    </source>
</evidence>
<keyword evidence="5" id="KW-0456">Lyase</keyword>
<dbReference type="EMBL" id="UHIC01000001">
    <property type="protein sequence ID" value="SUO93323.1"/>
    <property type="molecule type" value="Genomic_DNA"/>
</dbReference>
<dbReference type="InterPro" id="IPR006495">
    <property type="entry name" value="CitD"/>
</dbReference>
<proteinExistence type="predicted"/>
<gene>
    <name evidence="5" type="primary">citD</name>
    <name evidence="5" type="ORF">NCTC13337_00166</name>
</gene>
<dbReference type="GO" id="GO:0016829">
    <property type="term" value="F:lyase activity"/>
    <property type="evidence" value="ECO:0007669"/>
    <property type="project" value="UniProtKB-KW"/>
</dbReference>
<dbReference type="RefSeq" id="WP_072575687.1">
    <property type="nucleotide sequence ID" value="NZ_LWHB01000020.1"/>
</dbReference>
<dbReference type="InterPro" id="IPR023439">
    <property type="entry name" value="Mal_deCO2ase/Cit_lyase_ACP"/>
</dbReference>
<feature type="modified residue" description="O-(phosphoribosyl dephospho-coenzyme A)serine" evidence="4">
    <location>
        <position position="15"/>
    </location>
</feature>
<evidence type="ECO:0000313" key="5">
    <source>
        <dbReference type="EMBL" id="SUO93323.1"/>
    </source>
</evidence>
<dbReference type="NCBIfam" id="NF009726">
    <property type="entry name" value="PRK13253.1"/>
    <property type="match status" value="1"/>
</dbReference>
<dbReference type="Proteomes" id="UP000254601">
    <property type="component" value="Unassembled WGS sequence"/>
</dbReference>
<evidence type="ECO:0000256" key="3">
    <source>
        <dbReference type="ARBA" id="ARBA00022553"/>
    </source>
</evidence>